<proteinExistence type="predicted"/>
<keyword evidence="3" id="KW-1185">Reference proteome</keyword>
<evidence type="ECO:0000313" key="3">
    <source>
        <dbReference type="Proteomes" id="UP001583186"/>
    </source>
</evidence>
<comment type="caution">
    <text evidence="2">The sequence shown here is derived from an EMBL/GenBank/DDBJ whole genome shotgun (WGS) entry which is preliminary data.</text>
</comment>
<dbReference type="PANTHER" id="PTHR38887">
    <property type="entry name" value="CHROMOSOME 21, WHOLE GENOME SHOTGUN SEQUENCE"/>
    <property type="match status" value="1"/>
</dbReference>
<feature type="compositionally biased region" description="Basic and acidic residues" evidence="1">
    <location>
        <begin position="535"/>
        <end position="545"/>
    </location>
</feature>
<feature type="compositionally biased region" description="Basic residues" evidence="1">
    <location>
        <begin position="1"/>
        <end position="14"/>
    </location>
</feature>
<gene>
    <name evidence="2" type="ORF">Sste5346_009645</name>
</gene>
<feature type="region of interest" description="Disordered" evidence="1">
    <location>
        <begin position="1"/>
        <end position="61"/>
    </location>
</feature>
<accession>A0ABR3YJW3</accession>
<dbReference type="InterPro" id="IPR053221">
    <property type="entry name" value="Burnettramic_acid_biosynth"/>
</dbReference>
<evidence type="ECO:0000256" key="1">
    <source>
        <dbReference type="SAM" id="MobiDB-lite"/>
    </source>
</evidence>
<evidence type="ECO:0000313" key="2">
    <source>
        <dbReference type="EMBL" id="KAL1888320.1"/>
    </source>
</evidence>
<sequence>MRINVMHRRIRRRRQQSERAVPTIVPPSPPSPPSPSSPAEPDTPTSPVLTVTASDDGNSLKRSSTFRTIERQLSNLSLRSSFSRLRRSRSPPPPYSLEDDSLAVPSTAAAVVVQTADAQASSATTVVAVSTTSPETEDVNAIAVAKETASSGHTVSTVDIKPAPEIDVGSNTHNTRGSSNGTAIDLKADLKANPGAEEAAEELLLDVAAAPLADLPLPSPREVAKFRRLAQPVVVPRLHGGVTVPFARGYAPCLGDTHGIDAATFLAFIDGLNLVTSPHPAAMALSAVAFSMQFVPHDYANAVGGVAQLLAEVTTAVVAYKRGKLFLARANATLFEPRGLHVSIAKTKRMRAVLGIGPKAPLLAPLTEETVELATLERCMHHLNDNGWAASLELEVRTGTLMPLAKPSYKEASTDVTATWHPDYNATKKEKKMEKDGGLEVVEEEDNWDRPPALRRASSTWTTVGRTVSHGLAVVADKRVRMEIKKAEREASRARRRALKRHRKGKKLKEPFGEKYRVGHLSWILVRNLDDVRREEAEKEAEKAAKKAKKAGKAKATTQPTQALQTQIEVA</sequence>
<dbReference type="EMBL" id="JAWCUI010000095">
    <property type="protein sequence ID" value="KAL1888320.1"/>
    <property type="molecule type" value="Genomic_DNA"/>
</dbReference>
<name>A0ABR3YJW3_9PEZI</name>
<dbReference type="Proteomes" id="UP001583186">
    <property type="component" value="Unassembled WGS sequence"/>
</dbReference>
<feature type="compositionally biased region" description="Polar residues" evidence="1">
    <location>
        <begin position="557"/>
        <end position="571"/>
    </location>
</feature>
<reference evidence="2 3" key="1">
    <citation type="journal article" date="2024" name="IMA Fungus">
        <title>IMA Genome - F19 : A genome assembly and annotation guide to empower mycologists, including annotated draft genome sequences of Ceratocystis pirilliformis, Diaporthe australafricana, Fusarium ophioides, Paecilomyces lecythidis, and Sporothrix stenoceras.</title>
        <authorList>
            <person name="Aylward J."/>
            <person name="Wilson A.M."/>
            <person name="Visagie C.M."/>
            <person name="Spraker J."/>
            <person name="Barnes I."/>
            <person name="Buitendag C."/>
            <person name="Ceriani C."/>
            <person name="Del Mar Angel L."/>
            <person name="du Plessis D."/>
            <person name="Fuchs T."/>
            <person name="Gasser K."/>
            <person name="Kramer D."/>
            <person name="Li W."/>
            <person name="Munsamy K."/>
            <person name="Piso A."/>
            <person name="Price J.L."/>
            <person name="Sonnekus B."/>
            <person name="Thomas C."/>
            <person name="van der Nest A."/>
            <person name="van Dijk A."/>
            <person name="van Heerden A."/>
            <person name="van Vuuren N."/>
            <person name="Yilmaz N."/>
            <person name="Duong T.A."/>
            <person name="van der Merwe N.A."/>
            <person name="Wingfield M.J."/>
            <person name="Wingfield B.D."/>
        </authorList>
    </citation>
    <scope>NUCLEOTIDE SEQUENCE [LARGE SCALE GENOMIC DNA]</scope>
    <source>
        <strain evidence="2 3">CMW 5346</strain>
    </source>
</reference>
<protein>
    <submittedName>
        <fullName evidence="2">Uncharacterized protein</fullName>
    </submittedName>
</protein>
<feature type="compositionally biased region" description="Polar residues" evidence="1">
    <location>
        <begin position="169"/>
        <end position="182"/>
    </location>
</feature>
<feature type="region of interest" description="Disordered" evidence="1">
    <location>
        <begin position="535"/>
        <end position="571"/>
    </location>
</feature>
<organism evidence="2 3">
    <name type="scientific">Sporothrix stenoceras</name>
    <dbReference type="NCBI Taxonomy" id="5173"/>
    <lineage>
        <taxon>Eukaryota</taxon>
        <taxon>Fungi</taxon>
        <taxon>Dikarya</taxon>
        <taxon>Ascomycota</taxon>
        <taxon>Pezizomycotina</taxon>
        <taxon>Sordariomycetes</taxon>
        <taxon>Sordariomycetidae</taxon>
        <taxon>Ophiostomatales</taxon>
        <taxon>Ophiostomataceae</taxon>
        <taxon>Sporothrix</taxon>
    </lineage>
</organism>
<feature type="compositionally biased region" description="Polar residues" evidence="1">
    <location>
        <begin position="48"/>
        <end position="61"/>
    </location>
</feature>
<feature type="region of interest" description="Disordered" evidence="1">
    <location>
        <begin position="163"/>
        <end position="182"/>
    </location>
</feature>
<feature type="compositionally biased region" description="Pro residues" evidence="1">
    <location>
        <begin position="24"/>
        <end position="38"/>
    </location>
</feature>
<dbReference type="PANTHER" id="PTHR38887:SF1">
    <property type="entry name" value="RAS MODIFICATION PROTEIN ERF4"/>
    <property type="match status" value="1"/>
</dbReference>